<name>A0A921H882_9BACT</name>
<dbReference type="Pfam" id="PF01497">
    <property type="entry name" value="Peripla_BP_2"/>
    <property type="match status" value="1"/>
</dbReference>
<dbReference type="Proteomes" id="UP000742098">
    <property type="component" value="Unassembled WGS sequence"/>
</dbReference>
<dbReference type="GO" id="GO:0071281">
    <property type="term" value="P:cellular response to iron ion"/>
    <property type="evidence" value="ECO:0007669"/>
    <property type="project" value="TreeGrafter"/>
</dbReference>
<dbReference type="EMBL" id="DYVS01000279">
    <property type="protein sequence ID" value="HJF72047.1"/>
    <property type="molecule type" value="Genomic_DNA"/>
</dbReference>
<reference evidence="2" key="1">
    <citation type="journal article" date="2021" name="PeerJ">
        <title>Extensive microbial diversity within the chicken gut microbiome revealed by metagenomics and culture.</title>
        <authorList>
            <person name="Gilroy R."/>
            <person name="Ravi A."/>
            <person name="Getino M."/>
            <person name="Pursley I."/>
            <person name="Horton D.L."/>
            <person name="Alikhan N.F."/>
            <person name="Baker D."/>
            <person name="Gharbi K."/>
            <person name="Hall N."/>
            <person name="Watson M."/>
            <person name="Adriaenssens E.M."/>
            <person name="Foster-Nyarko E."/>
            <person name="Jarju S."/>
            <person name="Secka A."/>
            <person name="Antonio M."/>
            <person name="Oren A."/>
            <person name="Chaudhuri R.R."/>
            <person name="La Ragione R."/>
            <person name="Hildebrand F."/>
            <person name="Pallen M.J."/>
        </authorList>
    </citation>
    <scope>NUCLEOTIDE SEQUENCE</scope>
    <source>
        <strain evidence="2">6966</strain>
    </source>
</reference>
<dbReference type="Gene3D" id="3.40.50.1980">
    <property type="entry name" value="Nitrogenase molybdenum iron protein domain"/>
    <property type="match status" value="2"/>
</dbReference>
<dbReference type="AlphaFoldDB" id="A0A921H882"/>
<dbReference type="PANTHER" id="PTHR30535:SF34">
    <property type="entry name" value="MOLYBDATE-BINDING PROTEIN MOLA"/>
    <property type="match status" value="1"/>
</dbReference>
<evidence type="ECO:0000313" key="2">
    <source>
        <dbReference type="EMBL" id="HJF72047.1"/>
    </source>
</evidence>
<dbReference type="InterPro" id="IPR050902">
    <property type="entry name" value="ABC_Transporter_SBP"/>
</dbReference>
<protein>
    <submittedName>
        <fullName evidence="2">ABC transporter substrate-binding protein</fullName>
    </submittedName>
</protein>
<organism evidence="2 3">
    <name type="scientific">Butyricimonas virosa</name>
    <dbReference type="NCBI Taxonomy" id="544645"/>
    <lineage>
        <taxon>Bacteria</taxon>
        <taxon>Pseudomonadati</taxon>
        <taxon>Bacteroidota</taxon>
        <taxon>Bacteroidia</taxon>
        <taxon>Bacteroidales</taxon>
        <taxon>Odoribacteraceae</taxon>
        <taxon>Butyricimonas</taxon>
    </lineage>
</organism>
<dbReference type="PANTHER" id="PTHR30535">
    <property type="entry name" value="VITAMIN B12-BINDING PROTEIN"/>
    <property type="match status" value="1"/>
</dbReference>
<gene>
    <name evidence="2" type="ORF">K8V05_14950</name>
</gene>
<accession>A0A921H882</accession>
<evidence type="ECO:0000259" key="1">
    <source>
        <dbReference type="PROSITE" id="PS50983"/>
    </source>
</evidence>
<dbReference type="InterPro" id="IPR002491">
    <property type="entry name" value="ABC_transptr_periplasmic_BD"/>
</dbReference>
<reference evidence="2" key="2">
    <citation type="submission" date="2021-09" db="EMBL/GenBank/DDBJ databases">
        <authorList>
            <person name="Gilroy R."/>
        </authorList>
    </citation>
    <scope>NUCLEOTIDE SEQUENCE</scope>
    <source>
        <strain evidence="2">6966</strain>
    </source>
</reference>
<feature type="domain" description="Fe/B12 periplasmic-binding" evidence="1">
    <location>
        <begin position="121"/>
        <end position="389"/>
    </location>
</feature>
<comment type="caution">
    <text evidence="2">The sequence shown here is derived from an EMBL/GenBank/DDBJ whole genome shotgun (WGS) entry which is preliminary data.</text>
</comment>
<dbReference type="PROSITE" id="PS50983">
    <property type="entry name" value="FE_B12_PBP"/>
    <property type="match status" value="1"/>
</dbReference>
<proteinExistence type="predicted"/>
<evidence type="ECO:0000313" key="3">
    <source>
        <dbReference type="Proteomes" id="UP000742098"/>
    </source>
</evidence>
<dbReference type="SUPFAM" id="SSF53807">
    <property type="entry name" value="Helical backbone' metal receptor"/>
    <property type="match status" value="1"/>
</dbReference>
<sequence length="403" mass="45920">MTSQKTCQVMQLINTFGGKEMNVVRLFCLLCVCSVLFGCKSVSHKQSSGEQRTEGRLDTVSRISIKYAKGFWLEERDGYMVLNIKDPQESSHTHYQYVLVPRGVKVQTPGNMPVVQLPVRSAVCMTSLQLSNFIKLEAMDRVVGITSTRFLFNPEMQKRVEEGKTLRIGIEGNFDNEVIMSINPDLMLISPFKRGGYDAVKDIGVPLVPHLGYKEMTPLGQAEWIKFVGILLGMEDVANREFDRIEQRYNSLKAMVGEVQRRPVVFSGELRGGVWYAVGGKSFLAQLFHDAGADYFLKDDPRSGGVTLDFETVYNQAESADYWRIANSFAGEYCYDALKAQDERYADFKAFKEKHVIYCNMRQKPFYESMPAEPEIVLADMIKVFHPEILPDYEPVYYDILKK</sequence>